<dbReference type="SUPFAM" id="SSF54593">
    <property type="entry name" value="Glyoxalase/Bleomycin resistance protein/Dihydroxybiphenyl dioxygenase"/>
    <property type="match status" value="1"/>
</dbReference>
<comment type="caution">
    <text evidence="2">The sequence shown here is derived from an EMBL/GenBank/DDBJ whole genome shotgun (WGS) entry which is preliminary data.</text>
</comment>
<dbReference type="EMBL" id="JANDBC010000001">
    <property type="protein sequence ID" value="MCP9291384.1"/>
    <property type="molecule type" value="Genomic_DNA"/>
</dbReference>
<reference evidence="2" key="1">
    <citation type="submission" date="2022-06" db="EMBL/GenBank/DDBJ databases">
        <title>Gracilimonas sp. CAU 1638 isolated from sea sediment.</title>
        <authorList>
            <person name="Kim W."/>
        </authorList>
    </citation>
    <scope>NUCLEOTIDE SEQUENCE</scope>
    <source>
        <strain evidence="2">CAU 1638</strain>
    </source>
</reference>
<dbReference type="PROSITE" id="PS51819">
    <property type="entry name" value="VOC"/>
    <property type="match status" value="1"/>
</dbReference>
<accession>A0A9X2L345</accession>
<keyword evidence="3" id="KW-1185">Reference proteome</keyword>
<dbReference type="Gene3D" id="3.10.180.10">
    <property type="entry name" value="2,3-Dihydroxybiphenyl 1,2-Dioxygenase, domain 1"/>
    <property type="match status" value="1"/>
</dbReference>
<dbReference type="InterPro" id="IPR029068">
    <property type="entry name" value="Glyas_Bleomycin-R_OHBP_Dase"/>
</dbReference>
<sequence length="123" mass="14389">MKNFLNISPVLPANDLKAEIEFFERLGFKNVYDSLNYSDKLDYAVLHRDGQNVHLQFQFEKDMPAKDAAQQIKIWVNDLDALESEFREQGFDIKRRDNTPWGTNEFGFYSPAHNAIIFVQDLD</sequence>
<dbReference type="InterPro" id="IPR037523">
    <property type="entry name" value="VOC_core"/>
</dbReference>
<name>A0A9X2L345_9BACT</name>
<organism evidence="2 3">
    <name type="scientific">Gracilimonas sediminicola</name>
    <dbReference type="NCBI Taxonomy" id="2952158"/>
    <lineage>
        <taxon>Bacteria</taxon>
        <taxon>Pseudomonadati</taxon>
        <taxon>Balneolota</taxon>
        <taxon>Balneolia</taxon>
        <taxon>Balneolales</taxon>
        <taxon>Balneolaceae</taxon>
        <taxon>Gracilimonas</taxon>
    </lineage>
</organism>
<gene>
    <name evidence="2" type="ORF">NM125_07290</name>
</gene>
<protein>
    <recommendedName>
        <fullName evidence="1">VOC domain-containing protein</fullName>
    </recommendedName>
</protein>
<dbReference type="Proteomes" id="UP001139125">
    <property type="component" value="Unassembled WGS sequence"/>
</dbReference>
<dbReference type="RefSeq" id="WP_255134251.1">
    <property type="nucleotide sequence ID" value="NZ_JANDBC010000001.1"/>
</dbReference>
<feature type="domain" description="VOC" evidence="1">
    <location>
        <begin position="3"/>
        <end position="121"/>
    </location>
</feature>
<evidence type="ECO:0000313" key="2">
    <source>
        <dbReference type="EMBL" id="MCP9291384.1"/>
    </source>
</evidence>
<proteinExistence type="predicted"/>
<dbReference type="AlphaFoldDB" id="A0A9X2L345"/>
<evidence type="ECO:0000259" key="1">
    <source>
        <dbReference type="PROSITE" id="PS51819"/>
    </source>
</evidence>
<evidence type="ECO:0000313" key="3">
    <source>
        <dbReference type="Proteomes" id="UP001139125"/>
    </source>
</evidence>